<gene>
    <name evidence="1" type="primary">phnX</name>
    <name evidence="1" type="ORF">MTBBW1_820009</name>
</gene>
<accession>A0A1W1HK72</accession>
<protein>
    <submittedName>
        <fullName evidence="1">Phosphonoacetaldehyde hydrolase</fullName>
        <ecNumber evidence="1">3.11.1.1</ecNumber>
    </submittedName>
</protein>
<keyword evidence="1" id="KW-0378">Hydrolase</keyword>
<dbReference type="Proteomes" id="UP000191931">
    <property type="component" value="Unassembled WGS sequence"/>
</dbReference>
<dbReference type="HAMAP" id="MF_01375">
    <property type="entry name" value="PhnX"/>
    <property type="match status" value="1"/>
</dbReference>
<dbReference type="EMBL" id="FWEV01000328">
    <property type="protein sequence ID" value="SLM32917.1"/>
    <property type="molecule type" value="Genomic_DNA"/>
</dbReference>
<dbReference type="GO" id="GO:0005829">
    <property type="term" value="C:cytosol"/>
    <property type="evidence" value="ECO:0007669"/>
    <property type="project" value="TreeGrafter"/>
</dbReference>
<dbReference type="GO" id="GO:0050194">
    <property type="term" value="F:phosphonoacetaldehyde hydrolase activity"/>
    <property type="evidence" value="ECO:0007669"/>
    <property type="project" value="UniProtKB-EC"/>
</dbReference>
<dbReference type="OrthoDB" id="5504491at2"/>
<evidence type="ECO:0000313" key="1">
    <source>
        <dbReference type="EMBL" id="SLM32917.1"/>
    </source>
</evidence>
<dbReference type="EC" id="3.11.1.1" evidence="1"/>
<dbReference type="InterPro" id="IPR036412">
    <property type="entry name" value="HAD-like_sf"/>
</dbReference>
<dbReference type="GO" id="GO:0008967">
    <property type="term" value="F:phosphoglycolate phosphatase activity"/>
    <property type="evidence" value="ECO:0007669"/>
    <property type="project" value="TreeGrafter"/>
</dbReference>
<dbReference type="SFLD" id="SFLDG01129">
    <property type="entry name" value="C1.5:_HAD__Beta-PGM__Phosphata"/>
    <property type="match status" value="1"/>
</dbReference>
<dbReference type="GO" id="GO:0006281">
    <property type="term" value="P:DNA repair"/>
    <property type="evidence" value="ECO:0007669"/>
    <property type="project" value="TreeGrafter"/>
</dbReference>
<dbReference type="SFLD" id="SFLDG01135">
    <property type="entry name" value="C1.5.6:_HAD__Beta-PGM__Phospha"/>
    <property type="match status" value="1"/>
</dbReference>
<proteinExistence type="inferred from homology"/>
<organism evidence="1 2">
    <name type="scientific">Desulfamplus magnetovallimortis</name>
    <dbReference type="NCBI Taxonomy" id="1246637"/>
    <lineage>
        <taxon>Bacteria</taxon>
        <taxon>Pseudomonadati</taxon>
        <taxon>Thermodesulfobacteriota</taxon>
        <taxon>Desulfobacteria</taxon>
        <taxon>Desulfobacterales</taxon>
        <taxon>Desulfobacteraceae</taxon>
        <taxon>Desulfamplus</taxon>
    </lineage>
</organism>
<dbReference type="Gene3D" id="1.10.150.240">
    <property type="entry name" value="Putative phosphatase, domain 2"/>
    <property type="match status" value="1"/>
</dbReference>
<dbReference type="PANTHER" id="PTHR43434:SF19">
    <property type="entry name" value="PHOSPHONOACETALDEHYDE HYDROLASE"/>
    <property type="match status" value="1"/>
</dbReference>
<dbReference type="SFLD" id="SFLDS00003">
    <property type="entry name" value="Haloacid_Dehalogenase"/>
    <property type="match status" value="1"/>
</dbReference>
<dbReference type="PANTHER" id="PTHR43434">
    <property type="entry name" value="PHOSPHOGLYCOLATE PHOSPHATASE"/>
    <property type="match status" value="1"/>
</dbReference>
<name>A0A1W1HK72_9BACT</name>
<dbReference type="InterPro" id="IPR023198">
    <property type="entry name" value="PGP-like_dom2"/>
</dbReference>
<dbReference type="NCBIfam" id="TIGR01422">
    <property type="entry name" value="phosphonatase"/>
    <property type="match status" value="1"/>
</dbReference>
<dbReference type="GO" id="GO:0019700">
    <property type="term" value="P:organic phosphonate catabolic process"/>
    <property type="evidence" value="ECO:0007669"/>
    <property type="project" value="InterPro"/>
</dbReference>
<dbReference type="CDD" id="cd02586">
    <property type="entry name" value="HAD_PHN"/>
    <property type="match status" value="1"/>
</dbReference>
<dbReference type="Pfam" id="PF00702">
    <property type="entry name" value="Hydrolase"/>
    <property type="match status" value="1"/>
</dbReference>
<dbReference type="Gene3D" id="3.40.50.1000">
    <property type="entry name" value="HAD superfamily/HAD-like"/>
    <property type="match status" value="1"/>
</dbReference>
<evidence type="ECO:0000313" key="2">
    <source>
        <dbReference type="Proteomes" id="UP000191931"/>
    </source>
</evidence>
<dbReference type="InterPro" id="IPR023214">
    <property type="entry name" value="HAD_sf"/>
</dbReference>
<dbReference type="InterPro" id="IPR050155">
    <property type="entry name" value="HAD-like_hydrolase_sf"/>
</dbReference>
<dbReference type="RefSeq" id="WP_080802769.1">
    <property type="nucleotide sequence ID" value="NZ_LT828543.1"/>
</dbReference>
<dbReference type="SUPFAM" id="SSF56784">
    <property type="entry name" value="HAD-like"/>
    <property type="match status" value="1"/>
</dbReference>
<dbReference type="STRING" id="1246637.MTBBW1_820009"/>
<keyword evidence="2" id="KW-1185">Reference proteome</keyword>
<reference evidence="1 2" key="1">
    <citation type="submission" date="2017-03" db="EMBL/GenBank/DDBJ databases">
        <authorList>
            <person name="Afonso C.L."/>
            <person name="Miller P.J."/>
            <person name="Scott M.A."/>
            <person name="Spackman E."/>
            <person name="Goraichik I."/>
            <person name="Dimitrov K.M."/>
            <person name="Suarez D.L."/>
            <person name="Swayne D.E."/>
        </authorList>
    </citation>
    <scope>NUCLEOTIDE SEQUENCE [LARGE SCALE GENOMIC DNA]</scope>
    <source>
        <strain evidence="1">PRJEB14757</strain>
    </source>
</reference>
<dbReference type="AlphaFoldDB" id="A0A1W1HK72"/>
<sequence>MSVFIRNKRYTGPLQGAILDWAGTAVDYGCMGPADVFLKVFNEININVTVAEARQFMGLMKKDHIRGMCNLPSVVAQWVSQHGRKPDESDVEKLYERTESLMVGAIADNAELIPGVHEAVQGMRDRALSIGSCTGYTTSMMDVLVPIAKEKGYSPDAVVCSSDVPAGRPYPWMCYLLAMKMDIHPMESMVKIGDTLSDIQEGLNAGMWTIGLTKSGNELGLTEAEVNALDLTDLHSRLKAIEANYSEVGSHYIVEGIWDCLPIIDDINNRLAKGEHPMDQLGK</sequence>
<dbReference type="InterPro" id="IPR006323">
    <property type="entry name" value="Phosphonoacetald_hydro"/>
</dbReference>